<feature type="signal peptide" evidence="1">
    <location>
        <begin position="1"/>
        <end position="22"/>
    </location>
</feature>
<dbReference type="SUPFAM" id="SSF53474">
    <property type="entry name" value="alpha/beta-Hydrolases"/>
    <property type="match status" value="1"/>
</dbReference>
<feature type="chain" id="PRO_5002846870" description="Hydrolase" evidence="1">
    <location>
        <begin position="23"/>
        <end position="310"/>
    </location>
</feature>
<gene>
    <name evidence="2" type="ordered locus">OCA5_c00940</name>
</gene>
<organism evidence="2 3">
    <name type="scientific">Afipia carboxidovorans (strain ATCC 49405 / DSM 1227 / KCTC 32145 / OM5)</name>
    <name type="common">Oligotropha carboxidovorans</name>
    <dbReference type="NCBI Taxonomy" id="504832"/>
    <lineage>
        <taxon>Bacteria</taxon>
        <taxon>Pseudomonadati</taxon>
        <taxon>Pseudomonadota</taxon>
        <taxon>Alphaproteobacteria</taxon>
        <taxon>Hyphomicrobiales</taxon>
        <taxon>Nitrobacteraceae</taxon>
        <taxon>Afipia</taxon>
    </lineage>
</organism>
<dbReference type="Proteomes" id="UP000007730">
    <property type="component" value="Chromosome"/>
</dbReference>
<dbReference type="STRING" id="504832.OCA5_c00940"/>
<dbReference type="RefSeq" id="WP_012561614.1">
    <property type="nucleotide sequence ID" value="NC_011386.1"/>
</dbReference>
<sequence>MIRTKKLVSAACAAMLATWVSGTVLVQHAAAQTSEDSAAKTLPVGEGEFRLLVKRGPVNVFTYRPRSFTPDSPVWVIIHGQKRNVAEHSAFDYYDVWQPLAEKAGALLLVPEFVEQSWPTSWQFQFGNVMTKSLKPIPWEDSGFAVVEMAFRRAVAMTGSHRQRFFLYGHGGGAQWVQRYVLHSGGRMIDRAVAANPGWYMLPDDEFKYPYGLKGAPIAPATLRGAFASDFVLLLGQDDVSTGGVMRNNEETNEQGETRFQRGHFYFDRAAKDARKIGARFAWHLREVPGAGHENEDMAPVAAKAFMERR</sequence>
<evidence type="ECO:0008006" key="4">
    <source>
        <dbReference type="Google" id="ProtNLM"/>
    </source>
</evidence>
<dbReference type="PATRIC" id="fig|504832.7.peg.100"/>
<dbReference type="OrthoDB" id="332706at2"/>
<dbReference type="AlphaFoldDB" id="B6JCK3"/>
<dbReference type="KEGG" id="ocg:OCA5_c00940"/>
<accession>B6JCK3</accession>
<dbReference type="eggNOG" id="COG3509">
    <property type="taxonomic scope" value="Bacteria"/>
</dbReference>
<proteinExistence type="predicted"/>
<dbReference type="HOGENOM" id="CLU_060915_0_0_5"/>
<dbReference type="KEGG" id="oca:OCAR_4437"/>
<evidence type="ECO:0000313" key="3">
    <source>
        <dbReference type="Proteomes" id="UP000007730"/>
    </source>
</evidence>
<evidence type="ECO:0000313" key="2">
    <source>
        <dbReference type="EMBL" id="AEI04826.1"/>
    </source>
</evidence>
<dbReference type="InterPro" id="IPR029058">
    <property type="entry name" value="AB_hydrolase_fold"/>
</dbReference>
<name>B6JCK3_AFIC5</name>
<dbReference type="Gene3D" id="3.40.50.1820">
    <property type="entry name" value="alpha/beta hydrolase"/>
    <property type="match status" value="1"/>
</dbReference>
<evidence type="ECO:0000256" key="1">
    <source>
        <dbReference type="SAM" id="SignalP"/>
    </source>
</evidence>
<dbReference type="EMBL" id="CP002826">
    <property type="protein sequence ID" value="AEI04826.1"/>
    <property type="molecule type" value="Genomic_DNA"/>
</dbReference>
<reference evidence="2 3" key="1">
    <citation type="journal article" date="2011" name="J. Bacteriol.">
        <title>Complete genome sequences of the chemolithoautotrophic Oligotropha carboxidovorans strains OM4 and OM5.</title>
        <authorList>
            <person name="Volland S."/>
            <person name="Rachinger M."/>
            <person name="Strittmatter A."/>
            <person name="Daniel R."/>
            <person name="Gottschalk G."/>
            <person name="Meyer O."/>
        </authorList>
    </citation>
    <scope>NUCLEOTIDE SEQUENCE [LARGE SCALE GENOMIC DNA]</scope>
    <source>
        <strain evidence="3">ATCC 49405 / DSM 1227 / KCTC 32145 / OM5</strain>
    </source>
</reference>
<keyword evidence="1" id="KW-0732">Signal</keyword>
<keyword evidence="3" id="KW-1185">Reference proteome</keyword>
<protein>
    <recommendedName>
        <fullName evidence="4">Hydrolase</fullName>
    </recommendedName>
</protein>